<sequence>RASSSSSLQCSRVASLCVLLLRPDLAPALASGSAAGTPRLRLCNAGQEECRPAVVTGAPDVRVLLDPLRWSEFFFSVAAEFGCCSGYVSSFHCGGGNCFLILDMRGSGVHRLFVGVSRCPPLNCLLLCFICVIALIAVISSPAPSTLSSITAPMPDIYRNYRKLREQAASDLLVIRSLSLGITQLRELDFCGKERENYVPCYNVSANILAGLHDGNEYDRHCEVEKDALRCLVRPPKDYKIPLRWPAGRDVIWNGNVKITKDQFFSSGSMTKRLMLLEENQIAFHSEDGLNFDSVKDYSRQISEMVGLGSDSDFRQAGVRTVLDIGCGFGSFGAHLFSVNLMTVCIAAYEVVGSQVQLALERGLPAIIGSFISRQLPYPSLAFDMVHCAQCGIAWDRKDGAFLIEADRLLKPGGYFVLTSPMSKFQGGSASARNRIMFTAIEEFAQKICWTLLGQQDETFIWQKTPDTGCYSSRKQDSVPLCEDEHDLGSFYKPLLSCISGTTSKLWTPIHNVSHWPVDSQMSLDELAVHGKCLSLNWIYFMSVHPDDFYEDSHAWQTSVKNYWSLLTPLIFSDHPKRPGEEDPLPPFNMVRNIMDMNAHYGGFNAAFLEERKSVWVMNVVPTTTENTLPLVLRRGFAGVYHNWCEPFPTYPRTYDMLHASGLLSHLTVLKCDIAELFLEMDRILRPEGWVILHDKVQIIERARTLATQVHWDARVIELHNDNNQRLLVCQKPFLKK</sequence>
<evidence type="ECO:0000256" key="11">
    <source>
        <dbReference type="RuleBase" id="RU366043"/>
    </source>
</evidence>
<feature type="non-terminal residue" evidence="13">
    <location>
        <position position="737"/>
    </location>
</feature>
<evidence type="ECO:0000256" key="7">
    <source>
        <dbReference type="ARBA" id="ARBA00022989"/>
    </source>
</evidence>
<dbReference type="EMBL" id="NMUH01000029">
    <property type="protein sequence ID" value="MQL69104.1"/>
    <property type="molecule type" value="Genomic_DNA"/>
</dbReference>
<dbReference type="CDD" id="cd02440">
    <property type="entry name" value="AdoMet_MTases"/>
    <property type="match status" value="1"/>
</dbReference>
<dbReference type="GO" id="GO:0008168">
    <property type="term" value="F:methyltransferase activity"/>
    <property type="evidence" value="ECO:0007669"/>
    <property type="project" value="UniProtKB-UniRule"/>
</dbReference>
<dbReference type="EC" id="2.1.1.-" evidence="11"/>
<dbReference type="PANTHER" id="PTHR10108:SF1083">
    <property type="entry name" value="METHYLTRANSFERASE PMT4-RELATED"/>
    <property type="match status" value="1"/>
</dbReference>
<evidence type="ECO:0000313" key="13">
    <source>
        <dbReference type="EMBL" id="MQL69104.1"/>
    </source>
</evidence>
<protein>
    <recommendedName>
        <fullName evidence="11">Methyltransferase</fullName>
        <ecNumber evidence="11">2.1.1.-</ecNumber>
    </recommendedName>
</protein>
<dbReference type="GO" id="GO:0005737">
    <property type="term" value="C:cytoplasm"/>
    <property type="evidence" value="ECO:0007669"/>
    <property type="project" value="TreeGrafter"/>
</dbReference>
<evidence type="ECO:0000256" key="4">
    <source>
        <dbReference type="ARBA" id="ARBA00022679"/>
    </source>
</evidence>
<dbReference type="InterPro" id="IPR029063">
    <property type="entry name" value="SAM-dependent_MTases_sf"/>
</dbReference>
<evidence type="ECO:0000256" key="3">
    <source>
        <dbReference type="ARBA" id="ARBA00022603"/>
    </source>
</evidence>
<keyword evidence="8 11" id="KW-0472">Membrane</keyword>
<evidence type="ECO:0000256" key="2">
    <source>
        <dbReference type="ARBA" id="ARBA00008361"/>
    </source>
</evidence>
<dbReference type="GO" id="GO:0032259">
    <property type="term" value="P:methylation"/>
    <property type="evidence" value="ECO:0007669"/>
    <property type="project" value="UniProtKB-KW"/>
</dbReference>
<evidence type="ECO:0000256" key="1">
    <source>
        <dbReference type="ARBA" id="ARBA00004606"/>
    </source>
</evidence>
<accession>A0A843THR5</accession>
<keyword evidence="4 11" id="KW-0808">Transferase</keyword>
<dbReference type="OrthoDB" id="2013972at2759"/>
<dbReference type="SUPFAM" id="SSF53335">
    <property type="entry name" value="S-adenosyl-L-methionine-dependent methyltransferases"/>
    <property type="match status" value="2"/>
</dbReference>
<evidence type="ECO:0000256" key="5">
    <source>
        <dbReference type="ARBA" id="ARBA00022692"/>
    </source>
</evidence>
<keyword evidence="3 11" id="KW-0489">Methyltransferase</keyword>
<evidence type="ECO:0000256" key="10">
    <source>
        <dbReference type="ARBA" id="ARBA00037847"/>
    </source>
</evidence>
<evidence type="ECO:0000256" key="8">
    <source>
        <dbReference type="ARBA" id="ARBA00023136"/>
    </source>
</evidence>
<comment type="caution">
    <text evidence="13">The sequence shown here is derived from an EMBL/GenBank/DDBJ whole genome shotgun (WGS) entry which is preliminary data.</text>
</comment>
<dbReference type="FunFam" id="3.40.50.150:FF:000119">
    <property type="entry name" value="probable pectin methyltransferase QUA2"/>
    <property type="match status" value="1"/>
</dbReference>
<keyword evidence="14" id="KW-1185">Reference proteome</keyword>
<dbReference type="Gene3D" id="3.40.50.150">
    <property type="entry name" value="Vaccinia Virus protein VP39"/>
    <property type="match status" value="1"/>
</dbReference>
<feature type="transmembrane region" description="Helical" evidence="11">
    <location>
        <begin position="122"/>
        <end position="140"/>
    </location>
</feature>
<proteinExistence type="inferred from homology"/>
<evidence type="ECO:0000256" key="6">
    <source>
        <dbReference type="ARBA" id="ARBA00022968"/>
    </source>
</evidence>
<dbReference type="GO" id="GO:0012505">
    <property type="term" value="C:endomembrane system"/>
    <property type="evidence" value="ECO:0007669"/>
    <property type="project" value="UniProtKB-SubCell"/>
</dbReference>
<keyword evidence="7 11" id="KW-1133">Transmembrane helix</keyword>
<keyword evidence="9 11" id="KW-0325">Glycoprotein</keyword>
<keyword evidence="12" id="KW-0732">Signal</keyword>
<gene>
    <name evidence="13" type="ORF">Taro_001393</name>
</gene>
<dbReference type="GO" id="GO:0016020">
    <property type="term" value="C:membrane"/>
    <property type="evidence" value="ECO:0007669"/>
    <property type="project" value="UniProtKB-SubCell"/>
</dbReference>
<comment type="subcellular location">
    <subcellularLocation>
        <location evidence="10">Endomembrane system</location>
        <topology evidence="10">Single-pass membrane protein</topology>
    </subcellularLocation>
    <subcellularLocation>
        <location evidence="1 11">Membrane</location>
        <topology evidence="1 11">Single-pass type II membrane protein</topology>
    </subcellularLocation>
</comment>
<comment type="similarity">
    <text evidence="2 11">Belongs to the methyltransferase superfamily.</text>
</comment>
<evidence type="ECO:0000256" key="9">
    <source>
        <dbReference type="ARBA" id="ARBA00023180"/>
    </source>
</evidence>
<feature type="signal peptide" evidence="12">
    <location>
        <begin position="1"/>
        <end position="28"/>
    </location>
</feature>
<evidence type="ECO:0000313" key="14">
    <source>
        <dbReference type="Proteomes" id="UP000652761"/>
    </source>
</evidence>
<dbReference type="InterPro" id="IPR004159">
    <property type="entry name" value="Put_SAM_MeTrfase"/>
</dbReference>
<keyword evidence="6 11" id="KW-0735">Signal-anchor</keyword>
<dbReference type="Proteomes" id="UP000652761">
    <property type="component" value="Unassembled WGS sequence"/>
</dbReference>
<feature type="chain" id="PRO_5032465471" description="Methyltransferase" evidence="12">
    <location>
        <begin position="29"/>
        <end position="737"/>
    </location>
</feature>
<organism evidence="13 14">
    <name type="scientific">Colocasia esculenta</name>
    <name type="common">Wild taro</name>
    <name type="synonym">Arum esculentum</name>
    <dbReference type="NCBI Taxonomy" id="4460"/>
    <lineage>
        <taxon>Eukaryota</taxon>
        <taxon>Viridiplantae</taxon>
        <taxon>Streptophyta</taxon>
        <taxon>Embryophyta</taxon>
        <taxon>Tracheophyta</taxon>
        <taxon>Spermatophyta</taxon>
        <taxon>Magnoliopsida</taxon>
        <taxon>Liliopsida</taxon>
        <taxon>Araceae</taxon>
        <taxon>Aroideae</taxon>
        <taxon>Colocasieae</taxon>
        <taxon>Colocasia</taxon>
    </lineage>
</organism>
<dbReference type="AlphaFoldDB" id="A0A843THR5"/>
<dbReference type="PANTHER" id="PTHR10108">
    <property type="entry name" value="SAM-DEPENDENT METHYLTRANSFERASE"/>
    <property type="match status" value="1"/>
</dbReference>
<evidence type="ECO:0000256" key="12">
    <source>
        <dbReference type="SAM" id="SignalP"/>
    </source>
</evidence>
<dbReference type="Pfam" id="PF03141">
    <property type="entry name" value="Methyltransf_29"/>
    <property type="match status" value="1"/>
</dbReference>
<reference evidence="13" key="1">
    <citation type="submission" date="2017-07" db="EMBL/GenBank/DDBJ databases">
        <title>Taro Niue Genome Assembly and Annotation.</title>
        <authorList>
            <person name="Atibalentja N."/>
            <person name="Keating K."/>
            <person name="Fields C.J."/>
        </authorList>
    </citation>
    <scope>NUCLEOTIDE SEQUENCE</scope>
    <source>
        <strain evidence="13">Niue_2</strain>
        <tissue evidence="13">Leaf</tissue>
    </source>
</reference>
<keyword evidence="5 11" id="KW-0812">Transmembrane</keyword>
<name>A0A843THR5_COLES</name>